<evidence type="ECO:0000313" key="2">
    <source>
        <dbReference type="Proteomes" id="UP000594463"/>
    </source>
</evidence>
<organism evidence="1 2">
    <name type="scientific">Atribacter laminatus</name>
    <dbReference type="NCBI Taxonomy" id="2847778"/>
    <lineage>
        <taxon>Bacteria</taxon>
        <taxon>Pseudomonadati</taxon>
        <taxon>Atribacterota</taxon>
        <taxon>Atribacteria</taxon>
        <taxon>Atribacterales</taxon>
        <taxon>Atribacteraceae</taxon>
        <taxon>Atribacter</taxon>
    </lineage>
</organism>
<gene>
    <name evidence="1" type="ORF">RT761_02403</name>
</gene>
<sequence length="53" mass="6294">MMGREILVPSPLIFLLFRHCEENNRSLVGRRGNLIHPPRHSEKCIMRRENLIL</sequence>
<dbReference type="EMBL" id="CP065383">
    <property type="protein sequence ID" value="QPM69175.1"/>
    <property type="molecule type" value="Genomic_DNA"/>
</dbReference>
<dbReference type="Proteomes" id="UP000594463">
    <property type="component" value="Chromosome"/>
</dbReference>
<protein>
    <submittedName>
        <fullName evidence="1">Uncharacterized protein</fullName>
    </submittedName>
</protein>
<name>A0A7T1F467_ATRLM</name>
<proteinExistence type="predicted"/>
<accession>A0A7T1F467</accession>
<keyword evidence="2" id="KW-1185">Reference proteome</keyword>
<dbReference type="RefSeq" id="WP_218111656.1">
    <property type="nucleotide sequence ID" value="NZ_CP065383.1"/>
</dbReference>
<evidence type="ECO:0000313" key="1">
    <source>
        <dbReference type="EMBL" id="QPM69175.1"/>
    </source>
</evidence>
<dbReference type="AlphaFoldDB" id="A0A7T1F467"/>
<reference evidence="1 2" key="1">
    <citation type="journal article" date="2021" name="Nat. Commun.">
        <title>Isolation of a member of the candidate phylum Atribacteria reveals a unique cell membrane structure.</title>
        <authorList>
            <person name="Taiki K."/>
            <person name="Nobu M.K."/>
            <person name="Kusada H."/>
            <person name="Meng X.-Y."/>
            <person name="Hosoki N."/>
            <person name="Uematsu K."/>
            <person name="Yoshioka H."/>
            <person name="Kamagata Y."/>
            <person name="Tamaki H."/>
        </authorList>
    </citation>
    <scope>NUCLEOTIDE SEQUENCE [LARGE SCALE GENOMIC DNA]</scope>
    <source>
        <strain evidence="1 2">RT761</strain>
    </source>
</reference>
<dbReference type="KEGG" id="alam:RT761_02403"/>